<evidence type="ECO:0000313" key="2">
    <source>
        <dbReference type="EMBL" id="PKV75997.1"/>
    </source>
</evidence>
<name>A0A2N3V311_9BACT</name>
<protein>
    <submittedName>
        <fullName evidence="2">CRP-like cAMP-binding protein</fullName>
    </submittedName>
</protein>
<evidence type="ECO:0000313" key="3">
    <source>
        <dbReference type="Proteomes" id="UP000233782"/>
    </source>
</evidence>
<dbReference type="EMBL" id="PJMU01000001">
    <property type="protein sequence ID" value="PKV75997.1"/>
    <property type="molecule type" value="Genomic_DNA"/>
</dbReference>
<dbReference type="Pfam" id="PF00027">
    <property type="entry name" value="cNMP_binding"/>
    <property type="match status" value="1"/>
</dbReference>
<gene>
    <name evidence="2" type="ORF">BD749_0946</name>
</gene>
<organism evidence="2 3">
    <name type="scientific">Pontibacter ramchanderi</name>
    <dbReference type="NCBI Taxonomy" id="1179743"/>
    <lineage>
        <taxon>Bacteria</taxon>
        <taxon>Pseudomonadati</taxon>
        <taxon>Bacteroidota</taxon>
        <taxon>Cytophagia</taxon>
        <taxon>Cytophagales</taxon>
        <taxon>Hymenobacteraceae</taxon>
        <taxon>Pontibacter</taxon>
    </lineage>
</organism>
<dbReference type="InterPro" id="IPR014710">
    <property type="entry name" value="RmlC-like_jellyroll"/>
</dbReference>
<dbReference type="Proteomes" id="UP000233782">
    <property type="component" value="Unassembled WGS sequence"/>
</dbReference>
<dbReference type="OrthoDB" id="792939at2"/>
<accession>A0A2N3V311</accession>
<feature type="domain" description="Cyclic nucleotide-binding" evidence="1">
    <location>
        <begin position="36"/>
        <end position="120"/>
    </location>
</feature>
<keyword evidence="3" id="KW-1185">Reference proteome</keyword>
<comment type="caution">
    <text evidence="2">The sequence shown here is derived from an EMBL/GenBank/DDBJ whole genome shotgun (WGS) entry which is preliminary data.</text>
</comment>
<dbReference type="CDD" id="cd00038">
    <property type="entry name" value="CAP_ED"/>
    <property type="match status" value="1"/>
</dbReference>
<dbReference type="SUPFAM" id="SSF51206">
    <property type="entry name" value="cAMP-binding domain-like"/>
    <property type="match status" value="1"/>
</dbReference>
<dbReference type="AlphaFoldDB" id="A0A2N3V311"/>
<evidence type="ECO:0000259" key="1">
    <source>
        <dbReference type="Pfam" id="PF00027"/>
    </source>
</evidence>
<dbReference type="InterPro" id="IPR018490">
    <property type="entry name" value="cNMP-bd_dom_sf"/>
</dbReference>
<dbReference type="InterPro" id="IPR000595">
    <property type="entry name" value="cNMP-bd_dom"/>
</dbReference>
<reference evidence="2 3" key="1">
    <citation type="submission" date="2017-12" db="EMBL/GenBank/DDBJ databases">
        <title>Genomic Encyclopedia of Type Strains, Phase III (KMG-III): the genomes of soil and plant-associated and newly described type strains.</title>
        <authorList>
            <person name="Whitman W."/>
        </authorList>
    </citation>
    <scope>NUCLEOTIDE SEQUENCE [LARGE SCALE GENOMIC DNA]</scope>
    <source>
        <strain evidence="2 3">LP43</strain>
    </source>
</reference>
<dbReference type="RefSeq" id="WP_101443178.1">
    <property type="nucleotide sequence ID" value="NZ_PJMU01000001.1"/>
</dbReference>
<dbReference type="Gene3D" id="2.60.120.10">
    <property type="entry name" value="Jelly Rolls"/>
    <property type="match status" value="1"/>
</dbReference>
<sequence>MDQELQQLQQLVTGIRPLPEEDWEAFAAVWSRHVAKRKEPLTMVGEVEHYLYFVADGVQRVYYFDDQDREATLVFTYSPSFGGVLDSFMLQQPSRYYYETLTPSVFLRAPYPELQRLMQTRPAIESMIREGLSHSLSGLLARLVELQCYTSEERFRKLLQRSPHILQLVPHKYLANYLGIDPTNFSKLLNKVRI</sequence>
<proteinExistence type="predicted"/>